<name>A0A5B8M6Q6_9MICO</name>
<organism evidence="5 6">
    <name type="scientific">Humibacter ginsenosidimutans</name>
    <dbReference type="NCBI Taxonomy" id="2599293"/>
    <lineage>
        <taxon>Bacteria</taxon>
        <taxon>Bacillati</taxon>
        <taxon>Actinomycetota</taxon>
        <taxon>Actinomycetes</taxon>
        <taxon>Micrococcales</taxon>
        <taxon>Microbacteriaceae</taxon>
        <taxon>Humibacter</taxon>
    </lineage>
</organism>
<dbReference type="Gene3D" id="1.10.10.10">
    <property type="entry name" value="Winged helix-like DNA-binding domain superfamily/Winged helix DNA-binding domain"/>
    <property type="match status" value="1"/>
</dbReference>
<dbReference type="PROSITE" id="PS50956">
    <property type="entry name" value="HTH_ASNC_2"/>
    <property type="match status" value="1"/>
</dbReference>
<dbReference type="PANTHER" id="PTHR30154:SF53">
    <property type="entry name" value="HTH-TYPE TRANSCRIPTIONAL REGULATOR LRPC"/>
    <property type="match status" value="1"/>
</dbReference>
<keyword evidence="6" id="KW-1185">Reference proteome</keyword>
<evidence type="ECO:0000313" key="5">
    <source>
        <dbReference type="EMBL" id="QDZ15891.1"/>
    </source>
</evidence>
<dbReference type="OrthoDB" id="166264at2"/>
<evidence type="ECO:0000256" key="2">
    <source>
        <dbReference type="ARBA" id="ARBA00023125"/>
    </source>
</evidence>
<dbReference type="SMART" id="SM00418">
    <property type="entry name" value="HTH_ARSR"/>
    <property type="match status" value="1"/>
</dbReference>
<dbReference type="RefSeq" id="WP_146321925.1">
    <property type="nucleotide sequence ID" value="NZ_CP042305.1"/>
</dbReference>
<dbReference type="Gene3D" id="3.30.70.920">
    <property type="match status" value="1"/>
</dbReference>
<dbReference type="GO" id="GO:0005829">
    <property type="term" value="C:cytosol"/>
    <property type="evidence" value="ECO:0007669"/>
    <property type="project" value="TreeGrafter"/>
</dbReference>
<proteinExistence type="predicted"/>
<dbReference type="Pfam" id="PF01037">
    <property type="entry name" value="AsnC_trans_reg"/>
    <property type="match status" value="1"/>
</dbReference>
<dbReference type="GO" id="GO:0043200">
    <property type="term" value="P:response to amino acid"/>
    <property type="evidence" value="ECO:0007669"/>
    <property type="project" value="TreeGrafter"/>
</dbReference>
<dbReference type="InterPro" id="IPR036390">
    <property type="entry name" value="WH_DNA-bd_sf"/>
</dbReference>
<evidence type="ECO:0000256" key="3">
    <source>
        <dbReference type="ARBA" id="ARBA00023163"/>
    </source>
</evidence>
<evidence type="ECO:0000313" key="6">
    <source>
        <dbReference type="Proteomes" id="UP000320216"/>
    </source>
</evidence>
<reference evidence="5 6" key="1">
    <citation type="submission" date="2019-07" db="EMBL/GenBank/DDBJ databases">
        <title>Full genome sequence of Humibacter sp. WJ7-1.</title>
        <authorList>
            <person name="Im W.-T."/>
        </authorList>
    </citation>
    <scope>NUCLEOTIDE SEQUENCE [LARGE SCALE GENOMIC DNA]</scope>
    <source>
        <strain evidence="5 6">WJ7-1</strain>
    </source>
</reference>
<dbReference type="GO" id="GO:0043565">
    <property type="term" value="F:sequence-specific DNA binding"/>
    <property type="evidence" value="ECO:0007669"/>
    <property type="project" value="InterPro"/>
</dbReference>
<accession>A0A5B8M6Q6</accession>
<keyword evidence="2" id="KW-0238">DNA-binding</keyword>
<dbReference type="Pfam" id="PF13404">
    <property type="entry name" value="HTH_AsnC-type"/>
    <property type="match status" value="1"/>
</dbReference>
<dbReference type="InterPro" id="IPR001845">
    <property type="entry name" value="HTH_ArsR_DNA-bd_dom"/>
</dbReference>
<protein>
    <submittedName>
        <fullName evidence="5">Lrp/AsnC family transcriptional regulator</fullName>
    </submittedName>
</protein>
<dbReference type="InterPro" id="IPR019887">
    <property type="entry name" value="Tscrpt_reg_AsnC/Lrp_C"/>
</dbReference>
<dbReference type="Proteomes" id="UP000320216">
    <property type="component" value="Chromosome"/>
</dbReference>
<evidence type="ECO:0000259" key="4">
    <source>
        <dbReference type="PROSITE" id="PS50956"/>
    </source>
</evidence>
<keyword evidence="3" id="KW-0804">Transcription</keyword>
<keyword evidence="1" id="KW-0805">Transcription regulation</keyword>
<dbReference type="CDD" id="cd00090">
    <property type="entry name" value="HTH_ARSR"/>
    <property type="match status" value="1"/>
</dbReference>
<evidence type="ECO:0000256" key="1">
    <source>
        <dbReference type="ARBA" id="ARBA00023015"/>
    </source>
</evidence>
<sequence>MADASMNTVLDAVDRAILTELIADARMPMSEVARRAGVSAPTAAERLRKLEAAGVVTGYRAVIDPAALGLTVSAWVRVRPATGQLPRIAELARMTPTITECHRTTGEDCFLMHVHAPTVAALEDVLDSFLLYGQTITAVTVSTPVPPRAVPLARDAE</sequence>
<dbReference type="KEGG" id="huw:FPZ11_14910"/>
<dbReference type="InterPro" id="IPR000485">
    <property type="entry name" value="AsnC-type_HTH_dom"/>
</dbReference>
<dbReference type="AlphaFoldDB" id="A0A5B8M6Q6"/>
<dbReference type="SUPFAM" id="SSF46785">
    <property type="entry name" value="Winged helix' DNA-binding domain"/>
    <property type="match status" value="1"/>
</dbReference>
<dbReference type="InterPro" id="IPR011008">
    <property type="entry name" value="Dimeric_a/b-barrel"/>
</dbReference>
<dbReference type="GO" id="GO:0003700">
    <property type="term" value="F:DNA-binding transcription factor activity"/>
    <property type="evidence" value="ECO:0007669"/>
    <property type="project" value="InterPro"/>
</dbReference>
<gene>
    <name evidence="5" type="ORF">FPZ11_14910</name>
</gene>
<dbReference type="SUPFAM" id="SSF54909">
    <property type="entry name" value="Dimeric alpha+beta barrel"/>
    <property type="match status" value="1"/>
</dbReference>
<dbReference type="InterPro" id="IPR011991">
    <property type="entry name" value="ArsR-like_HTH"/>
</dbReference>
<feature type="domain" description="HTH asnC-type" evidence="4">
    <location>
        <begin position="10"/>
        <end position="71"/>
    </location>
</feature>
<dbReference type="InterPro" id="IPR019888">
    <property type="entry name" value="Tscrpt_reg_AsnC-like"/>
</dbReference>
<dbReference type="PRINTS" id="PR00033">
    <property type="entry name" value="HTHASNC"/>
</dbReference>
<dbReference type="PANTHER" id="PTHR30154">
    <property type="entry name" value="LEUCINE-RESPONSIVE REGULATORY PROTEIN"/>
    <property type="match status" value="1"/>
</dbReference>
<dbReference type="InterPro" id="IPR036388">
    <property type="entry name" value="WH-like_DNA-bd_sf"/>
</dbReference>
<dbReference type="SMART" id="SM00344">
    <property type="entry name" value="HTH_ASNC"/>
    <property type="match status" value="1"/>
</dbReference>
<dbReference type="EMBL" id="CP042305">
    <property type="protein sequence ID" value="QDZ15891.1"/>
    <property type="molecule type" value="Genomic_DNA"/>
</dbReference>